<evidence type="ECO:0000313" key="2">
    <source>
        <dbReference type="EMBL" id="CAF1209780.1"/>
    </source>
</evidence>
<feature type="compositionally biased region" description="Basic and acidic residues" evidence="1">
    <location>
        <begin position="89"/>
        <end position="103"/>
    </location>
</feature>
<comment type="caution">
    <text evidence="2">The sequence shown here is derived from an EMBL/GenBank/DDBJ whole genome shotgun (WGS) entry which is preliminary data.</text>
</comment>
<dbReference type="EMBL" id="CAJOAZ010004750">
    <property type="protein sequence ID" value="CAF4073645.1"/>
    <property type="molecule type" value="Genomic_DNA"/>
</dbReference>
<dbReference type="Proteomes" id="UP000663845">
    <property type="component" value="Unassembled WGS sequence"/>
</dbReference>
<reference evidence="2" key="1">
    <citation type="submission" date="2021-02" db="EMBL/GenBank/DDBJ databases">
        <authorList>
            <person name="Nowell W R."/>
        </authorList>
    </citation>
    <scope>NUCLEOTIDE SEQUENCE</scope>
</reference>
<dbReference type="Proteomes" id="UP000663844">
    <property type="component" value="Unassembled WGS sequence"/>
</dbReference>
<feature type="region of interest" description="Disordered" evidence="1">
    <location>
        <begin position="81"/>
        <end position="134"/>
    </location>
</feature>
<sequence length="327" mass="37575">MLLFNAEICGQSDDFVTLDDDYIKQYNPFSTKNADINTAQPTSSSDRIVKLRITLLNHIHCVSSSVQSKEIPNENPRAVANRNEQQQTIDHEEPIQKPPEHSTLRLSKHPKMRFIKDRNVREKQRDQYVSDQTSVRTGEKTGLLRAKTHPNAEINIICYLEDTDKNELSNASPDSSKSRLALVLRKDDDILWETLVLSDAMHFERKNNRSNAKISSNILTNTATALKRKRPTKIRMQSFSLAFYREKRIFILDNTSTKQVTWPKTNEEKNNSPIKLTQNENDLEDLLGATDNIRNDHNLNMPPDSIDELFNDSFDITAFVHDILPNS</sequence>
<evidence type="ECO:0000256" key="1">
    <source>
        <dbReference type="SAM" id="MobiDB-lite"/>
    </source>
</evidence>
<organism evidence="2 4">
    <name type="scientific">Adineta steineri</name>
    <dbReference type="NCBI Taxonomy" id="433720"/>
    <lineage>
        <taxon>Eukaryota</taxon>
        <taxon>Metazoa</taxon>
        <taxon>Spiralia</taxon>
        <taxon>Gnathifera</taxon>
        <taxon>Rotifera</taxon>
        <taxon>Eurotatoria</taxon>
        <taxon>Bdelloidea</taxon>
        <taxon>Adinetida</taxon>
        <taxon>Adinetidae</taxon>
        <taxon>Adineta</taxon>
    </lineage>
</organism>
<gene>
    <name evidence="2" type="ORF">JYZ213_LOCUS27387</name>
    <name evidence="3" type="ORF">OXD698_LOCUS33867</name>
</gene>
<evidence type="ECO:0000313" key="4">
    <source>
        <dbReference type="Proteomes" id="UP000663845"/>
    </source>
</evidence>
<protein>
    <submittedName>
        <fullName evidence="2">Uncharacterized protein</fullName>
    </submittedName>
</protein>
<feature type="compositionally biased region" description="Basic and acidic residues" evidence="1">
    <location>
        <begin position="114"/>
        <end position="128"/>
    </location>
</feature>
<name>A0A814X3Q6_9BILA</name>
<dbReference type="EMBL" id="CAJNOG010000380">
    <property type="protein sequence ID" value="CAF1209780.1"/>
    <property type="molecule type" value="Genomic_DNA"/>
</dbReference>
<proteinExistence type="predicted"/>
<evidence type="ECO:0000313" key="3">
    <source>
        <dbReference type="EMBL" id="CAF4073645.1"/>
    </source>
</evidence>
<accession>A0A814X3Q6</accession>
<dbReference type="AlphaFoldDB" id="A0A814X3Q6"/>